<comment type="caution">
    <text evidence="2">The sequence shown here is derived from an EMBL/GenBank/DDBJ whole genome shotgun (WGS) entry which is preliminary data.</text>
</comment>
<accession>A0AA38MD15</accession>
<dbReference type="AlphaFoldDB" id="A0AA38MD15"/>
<gene>
    <name evidence="2" type="ORF">Zmor_017896</name>
</gene>
<organism evidence="2 3">
    <name type="scientific">Zophobas morio</name>
    <dbReference type="NCBI Taxonomy" id="2755281"/>
    <lineage>
        <taxon>Eukaryota</taxon>
        <taxon>Metazoa</taxon>
        <taxon>Ecdysozoa</taxon>
        <taxon>Arthropoda</taxon>
        <taxon>Hexapoda</taxon>
        <taxon>Insecta</taxon>
        <taxon>Pterygota</taxon>
        <taxon>Neoptera</taxon>
        <taxon>Endopterygota</taxon>
        <taxon>Coleoptera</taxon>
        <taxon>Polyphaga</taxon>
        <taxon>Cucujiformia</taxon>
        <taxon>Tenebrionidae</taxon>
        <taxon>Zophobas</taxon>
    </lineage>
</organism>
<evidence type="ECO:0000313" key="2">
    <source>
        <dbReference type="EMBL" id="KAJ3651892.1"/>
    </source>
</evidence>
<proteinExistence type="predicted"/>
<dbReference type="EMBL" id="JALNTZ010000005">
    <property type="protein sequence ID" value="KAJ3651892.1"/>
    <property type="molecule type" value="Genomic_DNA"/>
</dbReference>
<evidence type="ECO:0000256" key="1">
    <source>
        <dbReference type="SAM" id="MobiDB-lite"/>
    </source>
</evidence>
<feature type="compositionally biased region" description="Low complexity" evidence="1">
    <location>
        <begin position="123"/>
        <end position="142"/>
    </location>
</feature>
<feature type="region of interest" description="Disordered" evidence="1">
    <location>
        <begin position="123"/>
        <end position="154"/>
    </location>
</feature>
<dbReference type="Proteomes" id="UP001168821">
    <property type="component" value="Unassembled WGS sequence"/>
</dbReference>
<evidence type="ECO:0000313" key="3">
    <source>
        <dbReference type="Proteomes" id="UP001168821"/>
    </source>
</evidence>
<reference evidence="2" key="1">
    <citation type="journal article" date="2023" name="G3 (Bethesda)">
        <title>Whole genome assemblies of Zophobas morio and Tenebrio molitor.</title>
        <authorList>
            <person name="Kaur S."/>
            <person name="Stinson S.A."/>
            <person name="diCenzo G.C."/>
        </authorList>
    </citation>
    <scope>NUCLEOTIDE SEQUENCE</scope>
    <source>
        <strain evidence="2">QUZm001</strain>
    </source>
</reference>
<protein>
    <submittedName>
        <fullName evidence="2">Uncharacterized protein</fullName>
    </submittedName>
</protein>
<keyword evidence="3" id="KW-1185">Reference proteome</keyword>
<name>A0AA38MD15_9CUCU</name>
<sequence length="184" mass="20312">MRANPGTPISVYNVAALIGEAYGRVATIATAAGAFRRVGIWPVNRYKFQDHNFAPSTILQSDAPEGIESPKAILPPPVDCMVTSFLNQQQNRSLLSLLFPTSYVRNTSVSHILVRHSSKVLHSPGQQQSWPSLSSSLQSTSSAKNMSEPLIPSCRRHSSLPSVYKKTVQFVRDFITADRKQKDM</sequence>